<proteinExistence type="predicted"/>
<dbReference type="InterPro" id="IPR014407">
    <property type="entry name" value="McrC_bac"/>
</dbReference>
<dbReference type="PANTHER" id="PTHR38733:SF1">
    <property type="entry name" value="TYPE IV METHYL-DIRECTED RESTRICTION ENZYME ECOKMCRBC"/>
    <property type="match status" value="1"/>
</dbReference>
<accession>A0ABU4KTX6</accession>
<organism evidence="1 2">
    <name type="scientific">Brevundimonas vesicularis</name>
    <name type="common">Pseudomonas vesicularis</name>
    <dbReference type="NCBI Taxonomy" id="41276"/>
    <lineage>
        <taxon>Bacteria</taxon>
        <taxon>Pseudomonadati</taxon>
        <taxon>Pseudomonadota</taxon>
        <taxon>Alphaproteobacteria</taxon>
        <taxon>Caulobacterales</taxon>
        <taxon>Caulobacteraceae</taxon>
        <taxon>Brevundimonas</taxon>
    </lineage>
</organism>
<evidence type="ECO:0000313" key="2">
    <source>
        <dbReference type="Proteomes" id="UP001272940"/>
    </source>
</evidence>
<dbReference type="Proteomes" id="UP001272940">
    <property type="component" value="Unassembled WGS sequence"/>
</dbReference>
<sequence>MSIPIRNLYYLFCYAWERFPEGGAVEVGVDDCPDLPNLFARLLINATNRLLRRGLDRGYRAFVEETRAPRGKMMLDDIIKSQSLRRGAVVCAYDDLTADVLHNQLIKSTALQLATATGLRSPLAHELRLLARRMDGVAVIRPQPALFRRVQLSRNTGQYGPLLQLCELVVRNLLPDPAGDASRFASILDDELQMSKVFEEFLRSLYRLEQRQFRSVGAETLKWDGYAVTEVSRPHLPSMLTDITLRSPERVVVIDAKFYKDVLDGVHGAEKVKSGNLYQMLAYLQHTARGVTGPVDGILIYPLNGPPTRLHYRLLGHDVQLVTIDLTQPWPEIHAALIDILSHDPATVTRHVAAA</sequence>
<evidence type="ECO:0008006" key="3">
    <source>
        <dbReference type="Google" id="ProtNLM"/>
    </source>
</evidence>
<gene>
    <name evidence="1" type="ORF">NJD11_15045</name>
</gene>
<name>A0ABU4KTX6_BREVE</name>
<keyword evidence="2" id="KW-1185">Reference proteome</keyword>
<dbReference type="PANTHER" id="PTHR38733">
    <property type="entry name" value="PROTEIN MCRC"/>
    <property type="match status" value="1"/>
</dbReference>
<reference evidence="1 2" key="1">
    <citation type="journal article" date="2023" name="FEMS Microbes">
        <title>Whole genomes of deep-sea sponge-associated bacteria exhibit high novel natural product potential.</title>
        <authorList>
            <person name="Hesketh-Best P.J."/>
            <person name="January G.G."/>
            <person name="Koch M.J."/>
            <person name="Warburton P.J."/>
            <person name="Howell K.L."/>
            <person name="Upton M."/>
        </authorList>
    </citation>
    <scope>NUCLEOTIDE SEQUENCE [LARGE SCALE GENOMIC DNA]</scope>
    <source>
        <strain evidence="1 2">PC206-O</strain>
    </source>
</reference>
<dbReference type="RefSeq" id="WP_319078769.1">
    <property type="nucleotide sequence ID" value="NZ_JAMYEC010000012.1"/>
</dbReference>
<comment type="caution">
    <text evidence="1">The sequence shown here is derived from an EMBL/GenBank/DDBJ whole genome shotgun (WGS) entry which is preliminary data.</text>
</comment>
<dbReference type="PIRSF" id="PIRSF003109">
    <property type="entry name" value="McrC"/>
    <property type="match status" value="1"/>
</dbReference>
<dbReference type="InterPro" id="IPR019292">
    <property type="entry name" value="McrC"/>
</dbReference>
<evidence type="ECO:0000313" key="1">
    <source>
        <dbReference type="EMBL" id="MDX2336254.1"/>
    </source>
</evidence>
<dbReference type="EMBL" id="JAMYEC010000012">
    <property type="protein sequence ID" value="MDX2336254.1"/>
    <property type="molecule type" value="Genomic_DNA"/>
</dbReference>
<protein>
    <recommendedName>
        <fullName evidence="3">5-methylcytosine-specific restriction enzyme subunit McrC</fullName>
    </recommendedName>
</protein>
<dbReference type="Pfam" id="PF10117">
    <property type="entry name" value="McrBC"/>
    <property type="match status" value="1"/>
</dbReference>